<feature type="domain" description="Nudix hydrolase" evidence="3">
    <location>
        <begin position="162"/>
        <end position="292"/>
    </location>
</feature>
<evidence type="ECO:0000313" key="5">
    <source>
        <dbReference type="RefSeq" id="XP_030079688.1"/>
    </source>
</evidence>
<dbReference type="Proteomes" id="UP000504633">
    <property type="component" value="Unplaced"/>
</dbReference>
<dbReference type="PANTHER" id="PTHR13994">
    <property type="entry name" value="NUDIX HYDROLASE RELATED"/>
    <property type="match status" value="1"/>
</dbReference>
<keyword evidence="4" id="KW-1185">Reference proteome</keyword>
<dbReference type="Pfam" id="PF18290">
    <property type="entry name" value="Nudix_hydro"/>
    <property type="match status" value="1"/>
</dbReference>
<sequence>MSSPRLLSRSNFVLYASGTWRYLSLSTGAITAATKLIHKYSSNNIPAFGKEHTRSYQRFKKMDTPLDVFQGVKDRFHGVTVDGNQQDIADKAQFCEKLHKSLDFWRENKNRAIWFHVYKKQADWVPILADAGFDFHHARSGVVTMYIWLPKDESNNLPSYAHTLVGVGGLVINERNEVLVVSDKHAIAKNIWKLPGGYVEPNENLVDSAVREVMEETGIRTTFRSMVCLRHSHGGNFGCSDIYVVIALNPLNLELTRCEREITRVKWMPLDEYFCHPEVLDASRLFVRTYLDYQKRGLDFTCTNMMHALLKKEYQLYYVSQGKDGNQQVPKV</sequence>
<dbReference type="GO" id="GO:0047631">
    <property type="term" value="F:ADP-ribose diphosphatase activity"/>
    <property type="evidence" value="ECO:0007669"/>
    <property type="project" value="TreeGrafter"/>
</dbReference>
<dbReference type="GO" id="GO:0035529">
    <property type="term" value="F:NADH pyrophosphatase activity"/>
    <property type="evidence" value="ECO:0007669"/>
    <property type="project" value="TreeGrafter"/>
</dbReference>
<dbReference type="CDD" id="cd04670">
    <property type="entry name" value="NUDIX_ASFGF2_Nudt6"/>
    <property type="match status" value="1"/>
</dbReference>
<dbReference type="GO" id="GO:0051287">
    <property type="term" value="F:NAD binding"/>
    <property type="evidence" value="ECO:0007669"/>
    <property type="project" value="TreeGrafter"/>
</dbReference>
<dbReference type="InterPro" id="IPR020476">
    <property type="entry name" value="Nudix_hydrolase"/>
</dbReference>
<dbReference type="Gene3D" id="3.90.79.10">
    <property type="entry name" value="Nucleoside Triphosphate Pyrophosphohydrolase"/>
    <property type="match status" value="1"/>
</dbReference>
<dbReference type="Pfam" id="PF00293">
    <property type="entry name" value="NUDIX"/>
    <property type="match status" value="1"/>
</dbReference>
<dbReference type="OrthoDB" id="447842at2759"/>
<dbReference type="PRINTS" id="PR01356">
    <property type="entry name" value="GFGPROTEIN"/>
</dbReference>
<accession>A0A6J2SPP0</accession>
<dbReference type="KEGG" id="dhe:111597438"/>
<dbReference type="InterPro" id="IPR040618">
    <property type="entry name" value="Pre-Nudix"/>
</dbReference>
<evidence type="ECO:0000256" key="1">
    <source>
        <dbReference type="ARBA" id="ARBA00005582"/>
    </source>
</evidence>
<evidence type="ECO:0000259" key="3">
    <source>
        <dbReference type="PROSITE" id="PS51462"/>
    </source>
</evidence>
<dbReference type="AlphaFoldDB" id="A0A6J2SPP0"/>
<dbReference type="PRINTS" id="PR00502">
    <property type="entry name" value="NUDIXFAMILY"/>
</dbReference>
<evidence type="ECO:0000256" key="2">
    <source>
        <dbReference type="ARBA" id="ARBA00022801"/>
    </source>
</evidence>
<dbReference type="RefSeq" id="XP_030079688.1">
    <property type="nucleotide sequence ID" value="XM_030223828.1"/>
</dbReference>
<dbReference type="FunFam" id="3.90.79.10:FF:000015">
    <property type="entry name" value="Nudix hydrolase 8"/>
    <property type="match status" value="1"/>
</dbReference>
<dbReference type="InterPro" id="IPR015797">
    <property type="entry name" value="NUDIX_hydrolase-like_dom_sf"/>
</dbReference>
<dbReference type="PROSITE" id="PS51462">
    <property type="entry name" value="NUDIX"/>
    <property type="match status" value="1"/>
</dbReference>
<dbReference type="InterPro" id="IPR003293">
    <property type="entry name" value="Nudix_hydrolase6-like"/>
</dbReference>
<protein>
    <submittedName>
        <fullName evidence="5">Nudix hydrolase 2</fullName>
    </submittedName>
</protein>
<gene>
    <name evidence="5" type="primary">LOC111597438</name>
</gene>
<evidence type="ECO:0000313" key="4">
    <source>
        <dbReference type="Proteomes" id="UP000504633"/>
    </source>
</evidence>
<dbReference type="PANTHER" id="PTHR13994:SF13">
    <property type="entry name" value="FI03680P"/>
    <property type="match status" value="1"/>
</dbReference>
<name>A0A6J2SPP0_DROHY</name>
<organism evidence="4 5">
    <name type="scientific">Drosophila hydei</name>
    <name type="common">Fruit fly</name>
    <dbReference type="NCBI Taxonomy" id="7224"/>
    <lineage>
        <taxon>Eukaryota</taxon>
        <taxon>Metazoa</taxon>
        <taxon>Ecdysozoa</taxon>
        <taxon>Arthropoda</taxon>
        <taxon>Hexapoda</taxon>
        <taxon>Insecta</taxon>
        <taxon>Pterygota</taxon>
        <taxon>Neoptera</taxon>
        <taxon>Endopterygota</taxon>
        <taxon>Diptera</taxon>
        <taxon>Brachycera</taxon>
        <taxon>Muscomorpha</taxon>
        <taxon>Ephydroidea</taxon>
        <taxon>Drosophilidae</taxon>
        <taxon>Drosophila</taxon>
    </lineage>
</organism>
<dbReference type="OMA" id="HAHGGNF"/>
<comment type="similarity">
    <text evidence="1">Belongs to the Nudix hydrolase family.</text>
</comment>
<keyword evidence="2 5" id="KW-0378">Hydrolase</keyword>
<dbReference type="SUPFAM" id="SSF55811">
    <property type="entry name" value="Nudix"/>
    <property type="match status" value="1"/>
</dbReference>
<dbReference type="Gene3D" id="3.40.630.30">
    <property type="match status" value="1"/>
</dbReference>
<reference evidence="5" key="1">
    <citation type="submission" date="2025-08" db="UniProtKB">
        <authorList>
            <consortium name="RefSeq"/>
        </authorList>
    </citation>
    <scope>IDENTIFICATION</scope>
    <source>
        <strain evidence="5">15085-1641.00</strain>
        <tissue evidence="5">Whole body</tissue>
    </source>
</reference>
<dbReference type="GeneID" id="111597438"/>
<dbReference type="InterPro" id="IPR000086">
    <property type="entry name" value="NUDIX_hydrolase_dom"/>
</dbReference>
<proteinExistence type="inferred from homology"/>